<feature type="domain" description="Aminoacyl-tRNA synthetase class I anticodon-binding" evidence="13">
    <location>
        <begin position="371"/>
        <end position="493"/>
    </location>
</feature>
<evidence type="ECO:0000256" key="3">
    <source>
        <dbReference type="ARBA" id="ARBA00011245"/>
    </source>
</evidence>
<dbReference type="EMBL" id="AZCT01000012">
    <property type="protein sequence ID" value="KRK11927.1"/>
    <property type="molecule type" value="Genomic_DNA"/>
</dbReference>
<comment type="catalytic activity">
    <reaction evidence="10 11">
        <text>tRNA(Glu) + L-glutamate + ATP = L-glutamyl-tRNA(Glu) + AMP + diphosphate</text>
        <dbReference type="Rhea" id="RHEA:23540"/>
        <dbReference type="Rhea" id="RHEA-COMP:9663"/>
        <dbReference type="Rhea" id="RHEA-COMP:9680"/>
        <dbReference type="ChEBI" id="CHEBI:29985"/>
        <dbReference type="ChEBI" id="CHEBI:30616"/>
        <dbReference type="ChEBI" id="CHEBI:33019"/>
        <dbReference type="ChEBI" id="CHEBI:78442"/>
        <dbReference type="ChEBI" id="CHEBI:78520"/>
        <dbReference type="ChEBI" id="CHEBI:456215"/>
        <dbReference type="EC" id="6.1.1.17"/>
    </reaction>
</comment>
<dbReference type="InterPro" id="IPR049940">
    <property type="entry name" value="GluQ/Sye"/>
</dbReference>
<evidence type="ECO:0000256" key="9">
    <source>
        <dbReference type="ARBA" id="ARBA00023146"/>
    </source>
</evidence>
<dbReference type="Pfam" id="PF19269">
    <property type="entry name" value="Anticodon_2"/>
    <property type="match status" value="1"/>
</dbReference>
<dbReference type="GO" id="GO:0008270">
    <property type="term" value="F:zinc ion binding"/>
    <property type="evidence" value="ECO:0007669"/>
    <property type="project" value="InterPro"/>
</dbReference>
<dbReference type="FunFam" id="3.40.50.620:FF:000007">
    <property type="entry name" value="Glutamate--tRNA ligase"/>
    <property type="match status" value="1"/>
</dbReference>
<dbReference type="NCBIfam" id="TIGR00464">
    <property type="entry name" value="gltX_bact"/>
    <property type="match status" value="1"/>
</dbReference>
<keyword evidence="8 11" id="KW-0648">Protein biosynthesis</keyword>
<evidence type="ECO:0000256" key="8">
    <source>
        <dbReference type="ARBA" id="ARBA00022917"/>
    </source>
</evidence>
<dbReference type="SUPFAM" id="SSF52374">
    <property type="entry name" value="Nucleotidylyl transferase"/>
    <property type="match status" value="1"/>
</dbReference>
<dbReference type="eggNOG" id="COG0008">
    <property type="taxonomic scope" value="Bacteria"/>
</dbReference>
<comment type="subunit">
    <text evidence="3 11">Monomer.</text>
</comment>
<dbReference type="GO" id="GO:0005829">
    <property type="term" value="C:cytosol"/>
    <property type="evidence" value="ECO:0007669"/>
    <property type="project" value="TreeGrafter"/>
</dbReference>
<evidence type="ECO:0000313" key="15">
    <source>
        <dbReference type="Proteomes" id="UP000051984"/>
    </source>
</evidence>
<dbReference type="GO" id="GO:0006424">
    <property type="term" value="P:glutamyl-tRNA aminoacylation"/>
    <property type="evidence" value="ECO:0007669"/>
    <property type="project" value="UniProtKB-UniRule"/>
</dbReference>
<dbReference type="InterPro" id="IPR020751">
    <property type="entry name" value="aa-tRNA-synth_I_codon-bd_sub2"/>
</dbReference>
<comment type="function">
    <text evidence="11">Catalyzes the attachment of glutamate to tRNA(Glu) in a two-step reaction: glutamate is first activated by ATP to form Glu-AMP and then transferred to the acceptor end of tRNA(Glu).</text>
</comment>
<dbReference type="Gene3D" id="3.40.50.620">
    <property type="entry name" value="HUPs"/>
    <property type="match status" value="1"/>
</dbReference>
<evidence type="ECO:0000259" key="12">
    <source>
        <dbReference type="Pfam" id="PF00749"/>
    </source>
</evidence>
<dbReference type="PRINTS" id="PR00987">
    <property type="entry name" value="TRNASYNTHGLU"/>
</dbReference>
<dbReference type="PROSITE" id="PS00178">
    <property type="entry name" value="AA_TRNA_LIGASE_I"/>
    <property type="match status" value="1"/>
</dbReference>
<dbReference type="GO" id="GO:0005524">
    <property type="term" value="F:ATP binding"/>
    <property type="evidence" value="ECO:0007669"/>
    <property type="project" value="UniProtKB-UniRule"/>
</dbReference>
<accession>A0A0R1EZD9</accession>
<evidence type="ECO:0000313" key="14">
    <source>
        <dbReference type="EMBL" id="KRK11927.1"/>
    </source>
</evidence>
<organism evidence="14 15">
    <name type="scientific">Lacticaseibacillus zeae DSM 20178 = KCTC 3804</name>
    <dbReference type="NCBI Taxonomy" id="1423816"/>
    <lineage>
        <taxon>Bacteria</taxon>
        <taxon>Bacillati</taxon>
        <taxon>Bacillota</taxon>
        <taxon>Bacilli</taxon>
        <taxon>Lactobacillales</taxon>
        <taxon>Lactobacillaceae</taxon>
        <taxon>Lacticaseibacillus</taxon>
    </lineage>
</organism>
<evidence type="ECO:0000256" key="4">
    <source>
        <dbReference type="ARBA" id="ARBA00022490"/>
    </source>
</evidence>
<evidence type="ECO:0000256" key="7">
    <source>
        <dbReference type="ARBA" id="ARBA00022840"/>
    </source>
</evidence>
<evidence type="ECO:0000256" key="2">
    <source>
        <dbReference type="ARBA" id="ARBA00007894"/>
    </source>
</evidence>
<dbReference type="InterPro" id="IPR000924">
    <property type="entry name" value="Glu/Gln-tRNA-synth"/>
</dbReference>
<comment type="caution">
    <text evidence="14">The sequence shown here is derived from an EMBL/GenBank/DDBJ whole genome shotgun (WGS) entry which is preliminary data.</text>
</comment>
<dbReference type="InterPro" id="IPR033910">
    <property type="entry name" value="GluRS_core"/>
</dbReference>
<name>A0A0R1EZD9_LACZE</name>
<comment type="similarity">
    <text evidence="2 11">Belongs to the class-I aminoacyl-tRNA synthetase family. Glutamate--tRNA ligase type 1 subfamily.</text>
</comment>
<dbReference type="CDD" id="cd00808">
    <property type="entry name" value="GluRS_core"/>
    <property type="match status" value="1"/>
</dbReference>
<feature type="short sequence motif" description="'HIGH' region" evidence="11">
    <location>
        <begin position="17"/>
        <end position="27"/>
    </location>
</feature>
<proteinExistence type="inferred from homology"/>
<comment type="subcellular location">
    <subcellularLocation>
        <location evidence="1 11">Cytoplasm</location>
    </subcellularLocation>
</comment>
<dbReference type="EC" id="6.1.1.17" evidence="11"/>
<dbReference type="Gene3D" id="1.10.10.350">
    <property type="match status" value="1"/>
</dbReference>
<evidence type="ECO:0000256" key="11">
    <source>
        <dbReference type="HAMAP-Rule" id="MF_00022"/>
    </source>
</evidence>
<feature type="domain" description="Glutamyl/glutaminyl-tRNA synthetase class Ib catalytic" evidence="12">
    <location>
        <begin position="11"/>
        <end position="335"/>
    </location>
</feature>
<dbReference type="Proteomes" id="UP000051984">
    <property type="component" value="Unassembled WGS sequence"/>
</dbReference>
<gene>
    <name evidence="11" type="primary">gltX</name>
    <name evidence="14" type="ORF">FD51_GL000713</name>
</gene>
<dbReference type="InterPro" id="IPR045462">
    <property type="entry name" value="aa-tRNA-synth_I_cd-bd"/>
</dbReference>
<dbReference type="GO" id="GO:0004818">
    <property type="term" value="F:glutamate-tRNA ligase activity"/>
    <property type="evidence" value="ECO:0007669"/>
    <property type="project" value="UniProtKB-UniRule"/>
</dbReference>
<evidence type="ECO:0000256" key="1">
    <source>
        <dbReference type="ARBA" id="ARBA00004496"/>
    </source>
</evidence>
<dbReference type="InterPro" id="IPR004527">
    <property type="entry name" value="Glu-tRNA-ligase_bac/mito"/>
</dbReference>
<dbReference type="PANTHER" id="PTHR43311">
    <property type="entry name" value="GLUTAMATE--TRNA LIGASE"/>
    <property type="match status" value="1"/>
</dbReference>
<dbReference type="SUPFAM" id="SSF48163">
    <property type="entry name" value="An anticodon-binding domain of class I aminoacyl-tRNA synthetases"/>
    <property type="match status" value="1"/>
</dbReference>
<evidence type="ECO:0000259" key="13">
    <source>
        <dbReference type="Pfam" id="PF19269"/>
    </source>
</evidence>
<reference evidence="14 15" key="1">
    <citation type="journal article" date="2015" name="Genome Announc.">
        <title>Expanding the biotechnology potential of lactobacilli through comparative genomics of 213 strains and associated genera.</title>
        <authorList>
            <person name="Sun Z."/>
            <person name="Harris H.M."/>
            <person name="McCann A."/>
            <person name="Guo C."/>
            <person name="Argimon S."/>
            <person name="Zhang W."/>
            <person name="Yang X."/>
            <person name="Jeffery I.B."/>
            <person name="Cooney J.C."/>
            <person name="Kagawa T.F."/>
            <person name="Liu W."/>
            <person name="Song Y."/>
            <person name="Salvetti E."/>
            <person name="Wrobel A."/>
            <person name="Rasinkangas P."/>
            <person name="Parkhill J."/>
            <person name="Rea M.C."/>
            <person name="O'Sullivan O."/>
            <person name="Ritari J."/>
            <person name="Douillard F.P."/>
            <person name="Paul Ross R."/>
            <person name="Yang R."/>
            <person name="Briner A.E."/>
            <person name="Felis G.E."/>
            <person name="de Vos W.M."/>
            <person name="Barrangou R."/>
            <person name="Klaenhammer T.R."/>
            <person name="Caufield P.W."/>
            <person name="Cui Y."/>
            <person name="Zhang H."/>
            <person name="O'Toole P.W."/>
        </authorList>
    </citation>
    <scope>NUCLEOTIDE SEQUENCE [LARGE SCALE GENOMIC DNA]</scope>
    <source>
        <strain evidence="14 15">DSM 20178</strain>
    </source>
</reference>
<evidence type="ECO:0000256" key="5">
    <source>
        <dbReference type="ARBA" id="ARBA00022598"/>
    </source>
</evidence>
<evidence type="ECO:0000256" key="6">
    <source>
        <dbReference type="ARBA" id="ARBA00022741"/>
    </source>
</evidence>
<keyword evidence="4 11" id="KW-0963">Cytoplasm</keyword>
<keyword evidence="7 11" id="KW-0067">ATP-binding</keyword>
<dbReference type="PANTHER" id="PTHR43311:SF2">
    <property type="entry name" value="GLUTAMATE--TRNA LIGASE, MITOCHONDRIAL-RELATED"/>
    <property type="match status" value="1"/>
</dbReference>
<dbReference type="InterPro" id="IPR014729">
    <property type="entry name" value="Rossmann-like_a/b/a_fold"/>
</dbReference>
<dbReference type="InterPro" id="IPR020058">
    <property type="entry name" value="Glu/Gln-tRNA-synth_Ib_cat-dom"/>
</dbReference>
<dbReference type="HAMAP" id="MF_00022">
    <property type="entry name" value="Glu_tRNA_synth_type1"/>
    <property type="match status" value="1"/>
</dbReference>
<protein>
    <recommendedName>
        <fullName evidence="11">Glutamate--tRNA ligase</fullName>
        <ecNumber evidence="11">6.1.1.17</ecNumber>
    </recommendedName>
    <alternativeName>
        <fullName evidence="11">Glutamyl-tRNA synthetase</fullName>
        <shortName evidence="11">GluRS</shortName>
    </alternativeName>
</protein>
<evidence type="ECO:0000256" key="10">
    <source>
        <dbReference type="ARBA" id="ARBA00048351"/>
    </source>
</evidence>
<keyword evidence="9 11" id="KW-0030">Aminoacyl-tRNA synthetase</keyword>
<feature type="short sequence motif" description="'KMSKS' region" evidence="11">
    <location>
        <begin position="264"/>
        <end position="268"/>
    </location>
</feature>
<dbReference type="PATRIC" id="fig|1423816.3.peg.720"/>
<keyword evidence="6 11" id="KW-0547">Nucleotide-binding</keyword>
<dbReference type="GO" id="GO:0000049">
    <property type="term" value="F:tRNA binding"/>
    <property type="evidence" value="ECO:0007669"/>
    <property type="project" value="InterPro"/>
</dbReference>
<dbReference type="AlphaFoldDB" id="A0A0R1EZD9"/>
<dbReference type="Pfam" id="PF00749">
    <property type="entry name" value="tRNA-synt_1c"/>
    <property type="match status" value="1"/>
</dbReference>
<feature type="binding site" evidence="11">
    <location>
        <position position="267"/>
    </location>
    <ligand>
        <name>ATP</name>
        <dbReference type="ChEBI" id="CHEBI:30616"/>
    </ligand>
</feature>
<sequence>MEAKTLADRPIRVRYAPSPTGHLHIGNARTALFNYLFARHNKGTLVLRIEDTDTKRNVADGEKSQMENLHWLGIDWDEGPDKGGDFGPYRQSERKDIYDKLIKQLVDKGFAYESYRTEEELKADREAQKARHEMPHYEYEYEGMSEAEKAEAIAAAKAKGLQPVIRFHIPTDKTYEWDDIVKGKISIDANTLGGDFVIQKRDGMPTYNFAVVVDDHLMEISHVLRGDDHIANTPKQLAIYDAFGWEPPIFGHMTLIINGATGKKLSKRDETVLQFIEQYRELGYLPEAMFNFITLLGWSPVGEDEIFTKKEFIKQFDPKRLSKSPARFDQKKLEWVNNQYIKAKQKTNPNELMSMSLANLIEDGLIHSDPDPKTIEWARHLISLYTDQMSYTAQISKLADIFFDKATDLTDDERKELADDNAKPVIEAFAKKIRALDTFDAYSVGRIVNEVKQETQVKGRKLYMPIRIAATLRMHGPQLAETIELMGRDQVLKNVDLVTSQL</sequence>
<dbReference type="InterPro" id="IPR008925">
    <property type="entry name" value="aa_tRNA-synth_I_cd-bd_sf"/>
</dbReference>
<keyword evidence="5 11" id="KW-0436">Ligase</keyword>
<comment type="caution">
    <text evidence="11">Lacks conserved residue(s) required for the propagation of feature annotation.</text>
</comment>
<dbReference type="InterPro" id="IPR001412">
    <property type="entry name" value="aa-tRNA-synth_I_CS"/>
</dbReference>